<reference evidence="1" key="1">
    <citation type="submission" date="2022-11" db="EMBL/GenBank/DDBJ databases">
        <authorList>
            <person name="Petersen C."/>
        </authorList>
    </citation>
    <scope>NUCLEOTIDE SEQUENCE</scope>
    <source>
        <strain evidence="1">IBT 21917</strain>
    </source>
</reference>
<protein>
    <submittedName>
        <fullName evidence="1">Uncharacterized protein</fullName>
    </submittedName>
</protein>
<proteinExistence type="predicted"/>
<reference evidence="1" key="2">
    <citation type="journal article" date="2023" name="IMA Fungus">
        <title>Comparative genomic study of the Penicillium genus elucidates a diverse pangenome and 15 lateral gene transfer events.</title>
        <authorList>
            <person name="Petersen C."/>
            <person name="Sorensen T."/>
            <person name="Nielsen M.R."/>
            <person name="Sondergaard T.E."/>
            <person name="Sorensen J.L."/>
            <person name="Fitzpatrick D.A."/>
            <person name="Frisvad J.C."/>
            <person name="Nielsen K.L."/>
        </authorList>
    </citation>
    <scope>NUCLEOTIDE SEQUENCE</scope>
    <source>
        <strain evidence="1">IBT 21917</strain>
    </source>
</reference>
<dbReference type="AlphaFoldDB" id="A0A9W9HYN8"/>
<name>A0A9W9HYN8_9EURO</name>
<dbReference type="EMBL" id="JAPQKO010000005">
    <property type="protein sequence ID" value="KAJ5161444.1"/>
    <property type="molecule type" value="Genomic_DNA"/>
</dbReference>
<gene>
    <name evidence="1" type="ORF">N7492_006836</name>
</gene>
<keyword evidence="2" id="KW-1185">Reference proteome</keyword>
<sequence>MCFIFKQSADDNYPPPRRAQYGHDYGRYLRDYDQYQRDHEKHLTYKKRRHRAGTKNAALGAAGMAGGTGC</sequence>
<dbReference type="Proteomes" id="UP001146351">
    <property type="component" value="Unassembled WGS sequence"/>
</dbReference>
<evidence type="ECO:0000313" key="2">
    <source>
        <dbReference type="Proteomes" id="UP001146351"/>
    </source>
</evidence>
<accession>A0A9W9HYN8</accession>
<organism evidence="1 2">
    <name type="scientific">Penicillium capsulatum</name>
    <dbReference type="NCBI Taxonomy" id="69766"/>
    <lineage>
        <taxon>Eukaryota</taxon>
        <taxon>Fungi</taxon>
        <taxon>Dikarya</taxon>
        <taxon>Ascomycota</taxon>
        <taxon>Pezizomycotina</taxon>
        <taxon>Eurotiomycetes</taxon>
        <taxon>Eurotiomycetidae</taxon>
        <taxon>Eurotiales</taxon>
        <taxon>Aspergillaceae</taxon>
        <taxon>Penicillium</taxon>
    </lineage>
</organism>
<evidence type="ECO:0000313" key="1">
    <source>
        <dbReference type="EMBL" id="KAJ5161444.1"/>
    </source>
</evidence>
<comment type="caution">
    <text evidence="1">The sequence shown here is derived from an EMBL/GenBank/DDBJ whole genome shotgun (WGS) entry which is preliminary data.</text>
</comment>